<keyword evidence="1" id="KW-0472">Membrane</keyword>
<keyword evidence="1" id="KW-1133">Transmembrane helix</keyword>
<name>A0ABR2JED1_9EUKA</name>
<dbReference type="EMBL" id="JAPFFF010000012">
    <property type="protein sequence ID" value="KAK8876234.1"/>
    <property type="molecule type" value="Genomic_DNA"/>
</dbReference>
<keyword evidence="1" id="KW-0812">Transmembrane</keyword>
<protein>
    <submittedName>
        <fullName evidence="2">Uncharacterized protein</fullName>
    </submittedName>
</protein>
<evidence type="ECO:0000313" key="2">
    <source>
        <dbReference type="EMBL" id="KAK8876234.1"/>
    </source>
</evidence>
<reference evidence="2 3" key="1">
    <citation type="submission" date="2024-04" db="EMBL/GenBank/DDBJ databases">
        <title>Tritrichomonas musculus Genome.</title>
        <authorList>
            <person name="Alves-Ferreira E."/>
            <person name="Grigg M."/>
            <person name="Lorenzi H."/>
            <person name="Galac M."/>
        </authorList>
    </citation>
    <scope>NUCLEOTIDE SEQUENCE [LARGE SCALE GENOMIC DNA]</scope>
    <source>
        <strain evidence="2 3">EAF2021</strain>
    </source>
</reference>
<gene>
    <name evidence="2" type="ORF">M9Y10_006427</name>
</gene>
<dbReference type="Proteomes" id="UP001470230">
    <property type="component" value="Unassembled WGS sequence"/>
</dbReference>
<keyword evidence="3" id="KW-1185">Reference proteome</keyword>
<accession>A0ABR2JED1</accession>
<proteinExistence type="predicted"/>
<evidence type="ECO:0000256" key="1">
    <source>
        <dbReference type="SAM" id="Phobius"/>
    </source>
</evidence>
<comment type="caution">
    <text evidence="2">The sequence shown here is derived from an EMBL/GenBank/DDBJ whole genome shotgun (WGS) entry which is preliminary data.</text>
</comment>
<organism evidence="2 3">
    <name type="scientific">Tritrichomonas musculus</name>
    <dbReference type="NCBI Taxonomy" id="1915356"/>
    <lineage>
        <taxon>Eukaryota</taxon>
        <taxon>Metamonada</taxon>
        <taxon>Parabasalia</taxon>
        <taxon>Tritrichomonadida</taxon>
        <taxon>Tritrichomonadidae</taxon>
        <taxon>Tritrichomonas</taxon>
    </lineage>
</organism>
<feature type="transmembrane region" description="Helical" evidence="1">
    <location>
        <begin position="143"/>
        <end position="163"/>
    </location>
</feature>
<feature type="transmembrane region" description="Helical" evidence="1">
    <location>
        <begin position="38"/>
        <end position="60"/>
    </location>
</feature>
<feature type="transmembrane region" description="Helical" evidence="1">
    <location>
        <begin position="215"/>
        <end position="238"/>
    </location>
</feature>
<evidence type="ECO:0000313" key="3">
    <source>
        <dbReference type="Proteomes" id="UP001470230"/>
    </source>
</evidence>
<sequence length="691" mass="80036">MLKMEHPEKEYSLHVLIGFPLVIGALTLFFIYVKRISILIIAVPLEIFFLIIGFLLGLFIQLFNSVCKCNISIDVEPELSESEASSISYFHLEEEEIIEEEEEECDHKKYSLLEFWKNLVFVSSFNGMFDTSYNNRVVCQNQMLYRTIITIILFIMQLYTPLYSYFTGLISLKKMLILIAIKIACLYKAAAYNLVDLIINSKRVMYSLKRKTAKVAYFIVLILFIAGLILYFAALIIIHKFEFPQIKSANFEDNNQTWYKFGDMKKYLPEGFCMAQAKRDGSLKIEDLAMLATLPRLYGVNKNGNCYIKPSLRGLFNSTMKYIFGKNYEEDNIRIYCKKMTRHPILVITSDKILNHTLDFFKYDDDIIMLENKQNEIINNDYFENQTFGNLPENGKNLLNIYEKCVEINGTQNCESEWDSFTQYYWPSRHSDKYEDIKGFERYQINIDSDMVFQPSFITGEGELMAGTHYIVGGSFEDSWGVGILIETYGRAKIVPTVVDNLLILYSIMRGINRDAFLGIEWMNRQVFHYNLNSLEEMNEISNLYSQFNFSQESLYTVGHSISGTAFKGASYFHDVPGIAFESLDGDSNINLKMKFSFLKKPISDSYNQITNIYSDGAWISSEDENCDVNGILPPRYYLPNVYDTACLTAITCANTMKYVPFCKQVLSMEGNPEEEFNVSLDAFLDYYWRN</sequence>
<feature type="transmembrane region" description="Helical" evidence="1">
    <location>
        <begin position="175"/>
        <end position="195"/>
    </location>
</feature>
<feature type="transmembrane region" description="Helical" evidence="1">
    <location>
        <begin position="12"/>
        <end position="32"/>
    </location>
</feature>